<evidence type="ECO:0000256" key="4">
    <source>
        <dbReference type="ARBA" id="ARBA00022777"/>
    </source>
</evidence>
<comment type="subunit">
    <text evidence="6">Homodimer.</text>
</comment>
<dbReference type="PANTHER" id="PTHR21060">
    <property type="entry name" value="ACETATE KINASE"/>
    <property type="match status" value="1"/>
</dbReference>
<dbReference type="OrthoDB" id="9802453at2"/>
<dbReference type="PANTHER" id="PTHR21060:SF15">
    <property type="entry name" value="ACETATE KINASE-RELATED"/>
    <property type="match status" value="1"/>
</dbReference>
<keyword evidence="2 6" id="KW-0808">Transferase</keyword>
<protein>
    <recommendedName>
        <fullName evidence="6">Acetate kinase</fullName>
        <ecNumber evidence="6">2.7.2.1</ecNumber>
    </recommendedName>
    <alternativeName>
        <fullName evidence="6">Acetokinase</fullName>
    </alternativeName>
</protein>
<feature type="site" description="Transition state stabilizer" evidence="6">
    <location>
        <position position="247"/>
    </location>
</feature>
<dbReference type="InterPro" id="IPR043129">
    <property type="entry name" value="ATPase_NBD"/>
</dbReference>
<dbReference type="GO" id="GO:0006085">
    <property type="term" value="P:acetyl-CoA biosynthetic process"/>
    <property type="evidence" value="ECO:0007669"/>
    <property type="project" value="UniProtKB-UniRule"/>
</dbReference>
<dbReference type="HAMAP" id="MF_00020">
    <property type="entry name" value="Acetate_kinase"/>
    <property type="match status" value="1"/>
</dbReference>
<comment type="subcellular location">
    <subcellularLocation>
        <location evidence="6">Cytoplasm</location>
    </subcellularLocation>
</comment>
<dbReference type="InterPro" id="IPR000890">
    <property type="entry name" value="Aliphatic_acid_kin_short-chain"/>
</dbReference>
<dbReference type="SUPFAM" id="SSF53067">
    <property type="entry name" value="Actin-like ATPase domain"/>
    <property type="match status" value="2"/>
</dbReference>
<dbReference type="eggNOG" id="COG0282">
    <property type="taxonomic scope" value="Bacteria"/>
</dbReference>
<dbReference type="KEGG" id="dsl:Dacsa_2260"/>
<gene>
    <name evidence="6" type="primary">ackA</name>
    <name evidence="8" type="ORF">Dacsa_2260</name>
</gene>
<comment type="pathway">
    <text evidence="6">Metabolic intermediate biosynthesis; acetyl-CoA biosynthesis; acetyl-CoA from acetate: step 1/2.</text>
</comment>
<comment type="catalytic activity">
    <reaction evidence="6">
        <text>acetate + ATP = acetyl phosphate + ADP</text>
        <dbReference type="Rhea" id="RHEA:11352"/>
        <dbReference type="ChEBI" id="CHEBI:22191"/>
        <dbReference type="ChEBI" id="CHEBI:30089"/>
        <dbReference type="ChEBI" id="CHEBI:30616"/>
        <dbReference type="ChEBI" id="CHEBI:456216"/>
        <dbReference type="EC" id="2.7.2.1"/>
    </reaction>
</comment>
<dbReference type="HOGENOM" id="CLU_020352_0_1_3"/>
<proteinExistence type="inferred from homology"/>
<feature type="binding site" evidence="6">
    <location>
        <begin position="289"/>
        <end position="291"/>
    </location>
    <ligand>
        <name>ATP</name>
        <dbReference type="ChEBI" id="CHEBI:30616"/>
    </ligand>
</feature>
<evidence type="ECO:0000256" key="3">
    <source>
        <dbReference type="ARBA" id="ARBA00022741"/>
    </source>
</evidence>
<feature type="binding site" evidence="6">
    <location>
        <begin position="214"/>
        <end position="218"/>
    </location>
    <ligand>
        <name>ATP</name>
        <dbReference type="ChEBI" id="CHEBI:30616"/>
    </ligand>
</feature>
<reference evidence="8" key="1">
    <citation type="submission" date="2012-04" db="EMBL/GenBank/DDBJ databases">
        <title>Finished genome of Dactylococcopsis salina PCC 8305.</title>
        <authorList>
            <consortium name="US DOE Joint Genome Institute"/>
            <person name="Gugger M."/>
            <person name="Coursin T."/>
            <person name="Rippka R."/>
            <person name="Tandeau De Marsac N."/>
            <person name="Huntemann M."/>
            <person name="Wei C.-L."/>
            <person name="Han J."/>
            <person name="Detter J.C."/>
            <person name="Han C."/>
            <person name="Tapia R."/>
            <person name="Daligault H."/>
            <person name="Chen A."/>
            <person name="Krypides N."/>
            <person name="Mavromatis K."/>
            <person name="Markowitz V."/>
            <person name="Szeto E."/>
            <person name="Ivanova N."/>
            <person name="Ovchinnikova G."/>
            <person name="Pagani I."/>
            <person name="Pati A."/>
            <person name="Goodwin L."/>
            <person name="Peters L."/>
            <person name="Pitluck S."/>
            <person name="Woyke T."/>
            <person name="Kerfeld C."/>
        </authorList>
    </citation>
    <scope>NUCLEOTIDE SEQUENCE [LARGE SCALE GENOMIC DNA]</scope>
    <source>
        <strain evidence="8">PCC 8305</strain>
    </source>
</reference>
<evidence type="ECO:0000256" key="7">
    <source>
        <dbReference type="RuleBase" id="RU003835"/>
    </source>
</evidence>
<dbReference type="InterPro" id="IPR004372">
    <property type="entry name" value="Ac/propionate_kinase"/>
</dbReference>
<feature type="binding site" evidence="6">
    <location>
        <position position="7"/>
    </location>
    <ligand>
        <name>Mg(2+)</name>
        <dbReference type="ChEBI" id="CHEBI:18420"/>
    </ligand>
</feature>
<dbReference type="GO" id="GO:0005524">
    <property type="term" value="F:ATP binding"/>
    <property type="evidence" value="ECO:0007669"/>
    <property type="project" value="UniProtKB-KW"/>
</dbReference>
<evidence type="ECO:0000256" key="6">
    <source>
        <dbReference type="HAMAP-Rule" id="MF_00020"/>
    </source>
</evidence>
<dbReference type="PIRSF" id="PIRSF000722">
    <property type="entry name" value="Acetate_prop_kin"/>
    <property type="match status" value="1"/>
</dbReference>
<keyword evidence="6" id="KW-0460">Magnesium</keyword>
<comment type="cofactor">
    <cofactor evidence="6">
        <name>Mg(2+)</name>
        <dbReference type="ChEBI" id="CHEBI:18420"/>
    </cofactor>
    <cofactor evidence="6">
        <name>Mn(2+)</name>
        <dbReference type="ChEBI" id="CHEBI:29035"/>
    </cofactor>
    <text evidence="6">Mg(2+). Can also accept Mn(2+).</text>
</comment>
<dbReference type="EMBL" id="CP003944">
    <property type="protein sequence ID" value="AFZ50876.1"/>
    <property type="molecule type" value="Genomic_DNA"/>
</dbReference>
<evidence type="ECO:0000313" key="9">
    <source>
        <dbReference type="Proteomes" id="UP000010482"/>
    </source>
</evidence>
<dbReference type="Gene3D" id="3.30.420.40">
    <property type="match status" value="2"/>
</dbReference>
<sequence>MKILVLNAGSSSQKSCLYYIPDDARSQHISTELWSASIDWTKQEGMANLKVESNGLVVEETQATNDQLAVMKRCFETLCEGDTAVLETLAEVDFVGHRIVHGGRTYQQPTWITEDVKRTIEQLIPLAPNHNPANLEGIKLMEKLLPETPQVAVFDTAFHSKIPTTSAIYPLPYQWYEQGICRYGFHGISHQYCAEKTAKLLNQDLANLKLVTCHLGNGASLAAIKNGHSIDTTMGFTPLEGLMMGTRCGSIDPGIVIHLLREKDLTLDQVDVMLNKESGLKGLSGISADMRSITTEMENNDRAKLAFETYIHHLCRQIGAMVASLEGLDAIVFTAGVGENSAIVRQETCQRLGYLGVDLDVEKNKNSPKNEDIASNNSQVRVLVIHTDEDSAIAQTVSQIA</sequence>
<accession>K9YVC4</accession>
<dbReference type="GO" id="GO:0008776">
    <property type="term" value="F:acetate kinase activity"/>
    <property type="evidence" value="ECO:0007669"/>
    <property type="project" value="UniProtKB-UniRule"/>
</dbReference>
<keyword evidence="4 6" id="KW-0418">Kinase</keyword>
<name>K9YVC4_DACS8</name>
<dbReference type="RefSeq" id="WP_015229869.1">
    <property type="nucleotide sequence ID" value="NC_019780.1"/>
</dbReference>
<keyword evidence="6" id="KW-0963">Cytoplasm</keyword>
<feature type="binding site" evidence="6">
    <location>
        <position position="389"/>
    </location>
    <ligand>
        <name>Mg(2+)</name>
        <dbReference type="ChEBI" id="CHEBI:18420"/>
    </ligand>
</feature>
<dbReference type="PROSITE" id="PS01076">
    <property type="entry name" value="ACETATE_KINASE_2"/>
    <property type="match status" value="1"/>
</dbReference>
<dbReference type="NCBIfam" id="TIGR00016">
    <property type="entry name" value="ackA"/>
    <property type="match status" value="1"/>
</dbReference>
<dbReference type="EC" id="2.7.2.1" evidence="6"/>
<keyword evidence="6" id="KW-0479">Metal-binding</keyword>
<feature type="binding site" evidence="6">
    <location>
        <begin position="336"/>
        <end position="340"/>
    </location>
    <ligand>
        <name>ATP</name>
        <dbReference type="ChEBI" id="CHEBI:30616"/>
    </ligand>
</feature>
<dbReference type="GO" id="GO:0000287">
    <property type="term" value="F:magnesium ion binding"/>
    <property type="evidence" value="ECO:0007669"/>
    <property type="project" value="UniProtKB-UniRule"/>
</dbReference>
<evidence type="ECO:0000313" key="8">
    <source>
        <dbReference type="EMBL" id="AFZ50876.1"/>
    </source>
</evidence>
<feature type="site" description="Transition state stabilizer" evidence="6">
    <location>
        <position position="186"/>
    </location>
</feature>
<dbReference type="PRINTS" id="PR00471">
    <property type="entry name" value="ACETATEKNASE"/>
</dbReference>
<keyword evidence="9" id="KW-1185">Reference proteome</keyword>
<keyword evidence="5 6" id="KW-0067">ATP-binding</keyword>
<evidence type="ECO:0000256" key="2">
    <source>
        <dbReference type="ARBA" id="ARBA00022679"/>
    </source>
</evidence>
<dbReference type="AlphaFoldDB" id="K9YVC4"/>
<evidence type="ECO:0000256" key="1">
    <source>
        <dbReference type="ARBA" id="ARBA00008748"/>
    </source>
</evidence>
<organism evidence="8 9">
    <name type="scientific">Dactylococcopsis salina (strain PCC 8305)</name>
    <name type="common">Myxobactron salinum</name>
    <dbReference type="NCBI Taxonomy" id="13035"/>
    <lineage>
        <taxon>Bacteria</taxon>
        <taxon>Bacillati</taxon>
        <taxon>Cyanobacteriota</taxon>
        <taxon>Cyanophyceae</taxon>
        <taxon>Nodosilineales</taxon>
        <taxon>Cymatolegaceae</taxon>
        <taxon>Dactylococcopsis</taxon>
    </lineage>
</organism>
<dbReference type="CDD" id="cd24010">
    <property type="entry name" value="ASKHA_NBD_AcK_PK"/>
    <property type="match status" value="1"/>
</dbReference>
<dbReference type="PROSITE" id="PS01075">
    <property type="entry name" value="ACETATE_KINASE_1"/>
    <property type="match status" value="1"/>
</dbReference>
<evidence type="ECO:0000256" key="5">
    <source>
        <dbReference type="ARBA" id="ARBA00022840"/>
    </source>
</evidence>
<dbReference type="GO" id="GO:0005737">
    <property type="term" value="C:cytoplasm"/>
    <property type="evidence" value="ECO:0007669"/>
    <property type="project" value="UniProtKB-SubCell"/>
</dbReference>
<dbReference type="UniPathway" id="UPA00340">
    <property type="reaction ID" value="UER00458"/>
</dbReference>
<comment type="similarity">
    <text evidence="1 6 7">Belongs to the acetokinase family.</text>
</comment>
<dbReference type="PATRIC" id="fig|13035.3.peg.2560"/>
<dbReference type="InterPro" id="IPR023865">
    <property type="entry name" value="Aliphatic_acid_kinase_CS"/>
</dbReference>
<dbReference type="Proteomes" id="UP000010482">
    <property type="component" value="Chromosome"/>
</dbReference>
<comment type="function">
    <text evidence="6">Catalyzes the formation of acetyl phosphate from acetate and ATP. Can also catalyze the reverse reaction.</text>
</comment>
<feature type="binding site" evidence="6">
    <location>
        <position position="14"/>
    </location>
    <ligand>
        <name>ATP</name>
        <dbReference type="ChEBI" id="CHEBI:30616"/>
    </ligand>
</feature>
<feature type="active site" description="Proton donor/acceptor" evidence="6">
    <location>
        <position position="155"/>
    </location>
</feature>
<feature type="binding site" evidence="6">
    <location>
        <position position="98"/>
    </location>
    <ligand>
        <name>substrate</name>
    </ligand>
</feature>
<dbReference type="Pfam" id="PF00871">
    <property type="entry name" value="Acetate_kinase"/>
    <property type="match status" value="1"/>
</dbReference>
<dbReference type="STRING" id="13035.Dacsa_2260"/>
<keyword evidence="3 6" id="KW-0547">Nucleotide-binding</keyword>
<dbReference type="GO" id="GO:0006083">
    <property type="term" value="P:acetate metabolic process"/>
    <property type="evidence" value="ECO:0007669"/>
    <property type="project" value="TreeGrafter"/>
</dbReference>